<keyword evidence="9 12" id="KW-0137">Centromere</keyword>
<dbReference type="OrthoDB" id="6353017at2759"/>
<reference evidence="15" key="2">
    <citation type="submission" date="2025-09" db="UniProtKB">
        <authorList>
            <consortium name="Ensembl"/>
        </authorList>
    </citation>
    <scope>IDENTIFICATION</scope>
</reference>
<dbReference type="InterPro" id="IPR013255">
    <property type="entry name" value="Spc25_C"/>
</dbReference>
<evidence type="ECO:0000256" key="1">
    <source>
        <dbReference type="ARBA" id="ARBA00004584"/>
    </source>
</evidence>
<evidence type="ECO:0000256" key="13">
    <source>
        <dbReference type="SAM" id="Coils"/>
    </source>
</evidence>
<evidence type="ECO:0000256" key="11">
    <source>
        <dbReference type="ARBA" id="ARBA00065771"/>
    </source>
</evidence>
<evidence type="ECO:0000256" key="8">
    <source>
        <dbReference type="ARBA" id="ARBA00023306"/>
    </source>
</evidence>
<dbReference type="Proteomes" id="UP000694569">
    <property type="component" value="Unplaced"/>
</dbReference>
<evidence type="ECO:0000256" key="5">
    <source>
        <dbReference type="ARBA" id="ARBA00022618"/>
    </source>
</evidence>
<comment type="function">
    <text evidence="10">Acts as a component of the essential kinetochore-associated NDC80 complex, which is required for chromosome segregation and spindle checkpoint activity. Required for kinetochore integrity and the organization of stable microtubule binding sites in the outer plate of the kinetochore. The NDC80 complex synergistically enhances the affinity of the SKA1 complex for microtubules and may allow the NDC80 complex to track depolymerizing microtubules.</text>
</comment>
<organism evidence="15 16">
    <name type="scientific">Leptobrachium leishanense</name>
    <name type="common">Leishan spiny toad</name>
    <dbReference type="NCBI Taxonomy" id="445787"/>
    <lineage>
        <taxon>Eukaryota</taxon>
        <taxon>Metazoa</taxon>
        <taxon>Chordata</taxon>
        <taxon>Craniata</taxon>
        <taxon>Vertebrata</taxon>
        <taxon>Euteleostomi</taxon>
        <taxon>Amphibia</taxon>
        <taxon>Batrachia</taxon>
        <taxon>Anura</taxon>
        <taxon>Pelobatoidea</taxon>
        <taxon>Megophryidae</taxon>
        <taxon>Leptobrachium</taxon>
    </lineage>
</organism>
<accession>A0A8C5PD49</accession>
<evidence type="ECO:0000259" key="14">
    <source>
        <dbReference type="Pfam" id="PF08234"/>
    </source>
</evidence>
<dbReference type="InterPro" id="IPR045143">
    <property type="entry name" value="Spc25"/>
</dbReference>
<comment type="subunit">
    <text evidence="11">Component of the NDC80 complex, which is composed of ndc80, cdca1, spbc24 and spbc25. The NDC80 complex interacts with mis12 and zwint.</text>
</comment>
<name>A0A8C5PD49_9ANUR</name>
<dbReference type="Pfam" id="PF08234">
    <property type="entry name" value="Spindle_Spc25"/>
    <property type="match status" value="1"/>
</dbReference>
<feature type="coiled-coil region" evidence="13">
    <location>
        <begin position="91"/>
        <end position="129"/>
    </location>
</feature>
<evidence type="ECO:0000256" key="3">
    <source>
        <dbReference type="ARBA" id="ARBA00013692"/>
    </source>
</evidence>
<dbReference type="GO" id="GO:0051301">
    <property type="term" value="P:cell division"/>
    <property type="evidence" value="ECO:0007669"/>
    <property type="project" value="UniProtKB-UniRule"/>
</dbReference>
<dbReference type="Ensembl" id="ENSLLET00000014812.1">
    <property type="protein sequence ID" value="ENSLLEP00000014250.1"/>
    <property type="gene ID" value="ENSLLEG00000009063.1"/>
</dbReference>
<comment type="subcellular location">
    <subcellularLocation>
        <location evidence="1">Chromosome</location>
        <location evidence="1">Centromere</location>
    </subcellularLocation>
    <subcellularLocation>
        <location evidence="12">Nucleus</location>
    </subcellularLocation>
    <subcellularLocation>
        <location evidence="12">Chromosome</location>
        <location evidence="12">Centromere</location>
        <location evidence="12">Kinetochore</location>
    </subcellularLocation>
</comment>
<dbReference type="PANTHER" id="PTHR14281">
    <property type="entry name" value="KINETOCHORE PROTEIN SPC25-RELATED"/>
    <property type="match status" value="1"/>
</dbReference>
<dbReference type="GO" id="GO:0031262">
    <property type="term" value="C:Ndc80 complex"/>
    <property type="evidence" value="ECO:0007669"/>
    <property type="project" value="InterPro"/>
</dbReference>
<keyword evidence="8 12" id="KW-0131">Cell cycle</keyword>
<evidence type="ECO:0000256" key="6">
    <source>
        <dbReference type="ARBA" id="ARBA00022776"/>
    </source>
</evidence>
<evidence type="ECO:0000256" key="9">
    <source>
        <dbReference type="ARBA" id="ARBA00023328"/>
    </source>
</evidence>
<evidence type="ECO:0000256" key="4">
    <source>
        <dbReference type="ARBA" id="ARBA00022454"/>
    </source>
</evidence>
<dbReference type="PANTHER" id="PTHR14281:SF0">
    <property type="entry name" value="KINETOCHORE PROTEIN SPC25"/>
    <property type="match status" value="1"/>
</dbReference>
<keyword evidence="5 12" id="KW-0132">Cell division</keyword>
<keyword evidence="12" id="KW-0995">Kinetochore</keyword>
<feature type="domain" description="Chromosome segregation protein Spc25 C-terminal" evidence="14">
    <location>
        <begin position="151"/>
        <end position="220"/>
    </location>
</feature>
<reference evidence="15" key="1">
    <citation type="submission" date="2025-08" db="UniProtKB">
        <authorList>
            <consortium name="Ensembl"/>
        </authorList>
    </citation>
    <scope>IDENTIFICATION</scope>
</reference>
<comment type="similarity">
    <text evidence="2 12">Belongs to the SPC25 family.</text>
</comment>
<dbReference type="AlphaFoldDB" id="A0A8C5PD49"/>
<keyword evidence="12" id="KW-0539">Nucleus</keyword>
<protein>
    <recommendedName>
        <fullName evidence="3 12">Kinetochore protein SPC25</fullName>
    </recommendedName>
</protein>
<evidence type="ECO:0000256" key="2">
    <source>
        <dbReference type="ARBA" id="ARBA00006379"/>
    </source>
</evidence>
<dbReference type="FunFam" id="3.30.457.50:FF:000001">
    <property type="entry name" value="Probable kinetochore protein spc25"/>
    <property type="match status" value="1"/>
</dbReference>
<dbReference type="GeneTree" id="ENSGT00390000002220"/>
<evidence type="ECO:0000313" key="15">
    <source>
        <dbReference type="Ensembl" id="ENSLLEP00000014250.1"/>
    </source>
</evidence>
<proteinExistence type="inferred from homology"/>
<keyword evidence="16" id="KW-1185">Reference proteome</keyword>
<keyword evidence="4 12" id="KW-0158">Chromosome</keyword>
<dbReference type="CDD" id="cd23784">
    <property type="entry name" value="RWD_Spc25"/>
    <property type="match status" value="1"/>
</dbReference>
<keyword evidence="7 13" id="KW-0175">Coiled coil</keyword>
<evidence type="ECO:0000256" key="10">
    <source>
        <dbReference type="ARBA" id="ARBA00045419"/>
    </source>
</evidence>
<keyword evidence="6 12" id="KW-0498">Mitosis</keyword>
<evidence type="ECO:0000256" key="7">
    <source>
        <dbReference type="ARBA" id="ARBA00023054"/>
    </source>
</evidence>
<evidence type="ECO:0000313" key="16">
    <source>
        <dbReference type="Proteomes" id="UP000694569"/>
    </source>
</evidence>
<dbReference type="GO" id="GO:0007059">
    <property type="term" value="P:chromosome segregation"/>
    <property type="evidence" value="ECO:0007669"/>
    <property type="project" value="InterPro"/>
</dbReference>
<evidence type="ECO:0000256" key="12">
    <source>
        <dbReference type="RuleBase" id="RU367150"/>
    </source>
</evidence>
<dbReference type="GO" id="GO:0005634">
    <property type="term" value="C:nucleus"/>
    <property type="evidence" value="ECO:0007669"/>
    <property type="project" value="UniProtKB-SubCell"/>
</dbReference>
<sequence>MSAVMIDEQCLIQCMQDFRTQIIGLNKEDSNQGMKDQYKESLKQLTDVWSKKYRDGEMMMEMVQELRHETSFQERHIKEKQGQILQEATKIKASEKTNAELTQHLQELKEKLERKREIALTNKKANKERLKELQKSAALFTYRLGLEIRKVKGDKLQFVFCCINPKELEQQYSCIISLTEEGQYEVTGFDPALECGAELEKKLNQTKNFSALLTNLRKAFTALSSQTT</sequence>
<dbReference type="Gene3D" id="3.30.457.50">
    <property type="entry name" value="Chromosome segregation protein Spc25"/>
    <property type="match status" value="1"/>
</dbReference>